<dbReference type="CDD" id="cd18873">
    <property type="entry name" value="NUDIX_NadM_like"/>
    <property type="match status" value="1"/>
</dbReference>
<accession>A0A2W4WVJ9</accession>
<reference evidence="5 6" key="2">
    <citation type="submission" date="2018-06" db="EMBL/GenBank/DDBJ databases">
        <title>Metagenomic assembly of (sub)arctic Cyanobacteria and their associated microbiome from non-axenic cultures.</title>
        <authorList>
            <person name="Baurain D."/>
        </authorList>
    </citation>
    <scope>NUCLEOTIDE SEQUENCE [LARGE SCALE GENOMIC DNA]</scope>
    <source>
        <strain evidence="5">ULC027bin1</strain>
    </source>
</reference>
<evidence type="ECO:0000256" key="2">
    <source>
        <dbReference type="RuleBase" id="RU003476"/>
    </source>
</evidence>
<reference evidence="6" key="1">
    <citation type="submission" date="2018-04" db="EMBL/GenBank/DDBJ databases">
        <authorList>
            <person name="Cornet L."/>
        </authorList>
    </citation>
    <scope>NUCLEOTIDE SEQUENCE [LARGE SCALE GENOMIC DNA]</scope>
</reference>
<protein>
    <submittedName>
        <fullName evidence="5">NUDIX hydrolase</fullName>
    </submittedName>
</protein>
<evidence type="ECO:0000256" key="1">
    <source>
        <dbReference type="ARBA" id="ARBA00022801"/>
    </source>
</evidence>
<dbReference type="InterPro" id="IPR036388">
    <property type="entry name" value="WH-like_DNA-bd_sf"/>
</dbReference>
<dbReference type="PANTHER" id="PTHR43736">
    <property type="entry name" value="ADP-RIBOSE PYROPHOSPHATASE"/>
    <property type="match status" value="1"/>
</dbReference>
<dbReference type="Pfam" id="PF21906">
    <property type="entry name" value="WHD_NrtR"/>
    <property type="match status" value="1"/>
</dbReference>
<keyword evidence="3" id="KW-0472">Membrane</keyword>
<gene>
    <name evidence="5" type="ORF">DCF15_17780</name>
</gene>
<comment type="caution">
    <text evidence="5">The sequence shown here is derived from an EMBL/GenBank/DDBJ whole genome shotgun (WGS) entry which is preliminary data.</text>
</comment>
<dbReference type="AlphaFoldDB" id="A0A2W4WVJ9"/>
<dbReference type="GO" id="GO:0016787">
    <property type="term" value="F:hydrolase activity"/>
    <property type="evidence" value="ECO:0007669"/>
    <property type="project" value="UniProtKB-KW"/>
</dbReference>
<evidence type="ECO:0000256" key="3">
    <source>
        <dbReference type="SAM" id="Phobius"/>
    </source>
</evidence>
<keyword evidence="1 2" id="KW-0378">Hydrolase</keyword>
<dbReference type="PROSITE" id="PS00893">
    <property type="entry name" value="NUDIX_BOX"/>
    <property type="match status" value="1"/>
</dbReference>
<dbReference type="InterPro" id="IPR015797">
    <property type="entry name" value="NUDIX_hydrolase-like_dom_sf"/>
</dbReference>
<comment type="similarity">
    <text evidence="2">Belongs to the Nudix hydrolase family.</text>
</comment>
<dbReference type="InterPro" id="IPR036390">
    <property type="entry name" value="WH_DNA-bd_sf"/>
</dbReference>
<dbReference type="InterPro" id="IPR020476">
    <property type="entry name" value="Nudix_hydrolase"/>
</dbReference>
<dbReference type="Gene3D" id="1.10.10.10">
    <property type="entry name" value="Winged helix-like DNA-binding domain superfamily/Winged helix DNA-binding domain"/>
    <property type="match status" value="1"/>
</dbReference>
<evidence type="ECO:0000259" key="4">
    <source>
        <dbReference type="PROSITE" id="PS51462"/>
    </source>
</evidence>
<name>A0A2W4WVJ9_9CYAN</name>
<dbReference type="EMBL" id="QBMP01000235">
    <property type="protein sequence ID" value="PZO48550.1"/>
    <property type="molecule type" value="Genomic_DNA"/>
</dbReference>
<dbReference type="PRINTS" id="PR00502">
    <property type="entry name" value="NUDIXFAMILY"/>
</dbReference>
<dbReference type="InterPro" id="IPR054105">
    <property type="entry name" value="WHD_NrtR"/>
</dbReference>
<dbReference type="PANTHER" id="PTHR43736:SF4">
    <property type="entry name" value="SLR1690 PROTEIN"/>
    <property type="match status" value="1"/>
</dbReference>
<dbReference type="SUPFAM" id="SSF46785">
    <property type="entry name" value="Winged helix' DNA-binding domain"/>
    <property type="match status" value="1"/>
</dbReference>
<feature type="domain" description="Nudix hydrolase" evidence="4">
    <location>
        <begin position="20"/>
        <end position="160"/>
    </location>
</feature>
<dbReference type="InterPro" id="IPR000086">
    <property type="entry name" value="NUDIX_hydrolase_dom"/>
</dbReference>
<dbReference type="PROSITE" id="PS51462">
    <property type="entry name" value="NUDIX"/>
    <property type="match status" value="1"/>
</dbReference>
<keyword evidence="3" id="KW-0812">Transmembrane</keyword>
<organism evidence="5 6">
    <name type="scientific">Phormidesmis priestleyi</name>
    <dbReference type="NCBI Taxonomy" id="268141"/>
    <lineage>
        <taxon>Bacteria</taxon>
        <taxon>Bacillati</taxon>
        <taxon>Cyanobacteriota</taxon>
        <taxon>Cyanophyceae</taxon>
        <taxon>Leptolyngbyales</taxon>
        <taxon>Leptolyngbyaceae</taxon>
        <taxon>Phormidesmis</taxon>
    </lineage>
</organism>
<keyword evidence="3" id="KW-1133">Transmembrane helix</keyword>
<evidence type="ECO:0000313" key="5">
    <source>
        <dbReference type="EMBL" id="PZO48550.1"/>
    </source>
</evidence>
<sequence>MTYTYEYPRPALTVDCVVFGFEVGVGVGVGVGAAFKVLLIRRKLPPYEGQWALPGGFVQMEESVEAAAVRELQEETGVKDVFLEQLYTFGAVGRDPRDRTVSVAYYALINLQSHPVQAATDASDARWFKLFELPKIGAKIETVLGFDHAEILDCALARLQAKIRYEPIGFELLPKAFTLSQLQRLYEQILNRPLDKRNFRKKLLKMDLLIDTGQQETGVAHRAAQLYQFDLEKYRALKQRGFSFEL</sequence>
<dbReference type="InterPro" id="IPR020084">
    <property type="entry name" value="NUDIX_hydrolase_CS"/>
</dbReference>
<dbReference type="Pfam" id="PF00293">
    <property type="entry name" value="NUDIX"/>
    <property type="match status" value="1"/>
</dbReference>
<dbReference type="Gene3D" id="3.90.79.10">
    <property type="entry name" value="Nucleoside Triphosphate Pyrophosphohydrolase"/>
    <property type="match status" value="1"/>
</dbReference>
<proteinExistence type="inferred from homology"/>
<dbReference type="Proteomes" id="UP000249794">
    <property type="component" value="Unassembled WGS sequence"/>
</dbReference>
<feature type="transmembrane region" description="Helical" evidence="3">
    <location>
        <begin position="12"/>
        <end position="35"/>
    </location>
</feature>
<dbReference type="SUPFAM" id="SSF55811">
    <property type="entry name" value="Nudix"/>
    <property type="match status" value="1"/>
</dbReference>
<evidence type="ECO:0000313" key="6">
    <source>
        <dbReference type="Proteomes" id="UP000249794"/>
    </source>
</evidence>